<gene>
    <name evidence="1" type="ORF">K3G42_010788</name>
</gene>
<proteinExistence type="predicted"/>
<protein>
    <submittedName>
        <fullName evidence="1">Uncharacterized protein</fullName>
    </submittedName>
</protein>
<reference evidence="1" key="1">
    <citation type="submission" date="2021-08" db="EMBL/GenBank/DDBJ databases">
        <title>The first chromosome-level gecko genome reveals the dynamic sex chromosomes of Neotropical dwarf geckos (Sphaerodactylidae: Sphaerodactylus).</title>
        <authorList>
            <person name="Pinto B.J."/>
            <person name="Keating S.E."/>
            <person name="Gamble T."/>
        </authorList>
    </citation>
    <scope>NUCLEOTIDE SEQUENCE</scope>
    <source>
        <strain evidence="1">TG3544</strain>
    </source>
</reference>
<evidence type="ECO:0000313" key="1">
    <source>
        <dbReference type="EMBL" id="KAH7989541.1"/>
    </source>
</evidence>
<sequence>MRAAALCSAWPALDVLRRERRPPASQRKKAMGEPQQKDSRHMTKGSKAPSIFQLANQEFESNEWESESPSGETLLKSPATSEETFPSSRTQGAKLMSPEGPAALQNEPLGGDPPAAPSSEQAALEDMKRFMEECGVDLETVAQAFLKTSGEVAAVARCLRSGPHSKDRPPLWTRQDDLDLLTGDNQLRSQLIAKYGKENVNRRVAFRKN</sequence>
<comment type="caution">
    <text evidence="1">The sequence shown here is derived from an EMBL/GenBank/DDBJ whole genome shotgun (WGS) entry which is preliminary data.</text>
</comment>
<dbReference type="Proteomes" id="UP000827872">
    <property type="component" value="Linkage Group LG14"/>
</dbReference>
<keyword evidence="2" id="KW-1185">Reference proteome</keyword>
<evidence type="ECO:0000313" key="2">
    <source>
        <dbReference type="Proteomes" id="UP000827872"/>
    </source>
</evidence>
<name>A0ACB8EBH9_9SAUR</name>
<dbReference type="EMBL" id="CM037627">
    <property type="protein sequence ID" value="KAH7989541.1"/>
    <property type="molecule type" value="Genomic_DNA"/>
</dbReference>
<accession>A0ACB8EBH9</accession>
<organism evidence="1 2">
    <name type="scientific">Sphaerodactylus townsendi</name>
    <dbReference type="NCBI Taxonomy" id="933632"/>
    <lineage>
        <taxon>Eukaryota</taxon>
        <taxon>Metazoa</taxon>
        <taxon>Chordata</taxon>
        <taxon>Craniata</taxon>
        <taxon>Vertebrata</taxon>
        <taxon>Euteleostomi</taxon>
        <taxon>Lepidosauria</taxon>
        <taxon>Squamata</taxon>
        <taxon>Bifurcata</taxon>
        <taxon>Gekkota</taxon>
        <taxon>Sphaerodactylidae</taxon>
        <taxon>Sphaerodactylus</taxon>
    </lineage>
</organism>